<feature type="compositionally biased region" description="Acidic residues" evidence="1">
    <location>
        <begin position="983"/>
        <end position="994"/>
    </location>
</feature>
<feature type="domain" description="PX" evidence="2">
    <location>
        <begin position="1019"/>
        <end position="1164"/>
    </location>
</feature>
<feature type="region of interest" description="Disordered" evidence="1">
    <location>
        <begin position="55"/>
        <end position="74"/>
    </location>
</feature>
<dbReference type="SMART" id="SM00312">
    <property type="entry name" value="PX"/>
    <property type="match status" value="1"/>
</dbReference>
<dbReference type="EMBL" id="ULHB01000115">
    <property type="protein sequence ID" value="SYW82522.1"/>
    <property type="molecule type" value="Genomic_DNA"/>
</dbReference>
<feature type="region of interest" description="Disordered" evidence="1">
    <location>
        <begin position="927"/>
        <end position="948"/>
    </location>
</feature>
<feature type="region of interest" description="Disordered" evidence="1">
    <location>
        <begin position="325"/>
        <end position="443"/>
    </location>
</feature>
<dbReference type="GO" id="GO:0097320">
    <property type="term" value="P:plasma membrane tubulation"/>
    <property type="evidence" value="ECO:0007669"/>
    <property type="project" value="TreeGrafter"/>
</dbReference>
<dbReference type="Pfam" id="PF10456">
    <property type="entry name" value="BAR_3_WASP_bdg"/>
    <property type="match status" value="1"/>
</dbReference>
<gene>
    <name evidence="4" type="ORF">UBRO2_04644</name>
    <name evidence="3" type="ORF">UBRO_04078</name>
</gene>
<feature type="region of interest" description="Disordered" evidence="1">
    <location>
        <begin position="702"/>
        <end position="786"/>
    </location>
</feature>
<dbReference type="EMBL" id="LT558122">
    <property type="protein sequence ID" value="SAM81872.1"/>
    <property type="molecule type" value="Genomic_DNA"/>
</dbReference>
<dbReference type="Pfam" id="PF00787">
    <property type="entry name" value="PX"/>
    <property type="match status" value="1"/>
</dbReference>
<feature type="compositionally biased region" description="Basic and acidic residues" evidence="1">
    <location>
        <begin position="398"/>
        <end position="407"/>
    </location>
</feature>
<dbReference type="GO" id="GO:0016197">
    <property type="term" value="P:endosomal transport"/>
    <property type="evidence" value="ECO:0007669"/>
    <property type="project" value="TreeGrafter"/>
</dbReference>
<dbReference type="GO" id="GO:0035091">
    <property type="term" value="F:phosphatidylinositol binding"/>
    <property type="evidence" value="ECO:0007669"/>
    <property type="project" value="InterPro"/>
</dbReference>
<dbReference type="Gene3D" id="3.30.1520.10">
    <property type="entry name" value="Phox-like domain"/>
    <property type="match status" value="1"/>
</dbReference>
<feature type="region of interest" description="Disordered" evidence="1">
    <location>
        <begin position="863"/>
        <end position="898"/>
    </location>
</feature>
<feature type="region of interest" description="Disordered" evidence="1">
    <location>
        <begin position="1"/>
        <end position="37"/>
    </location>
</feature>
<reference evidence="5" key="1">
    <citation type="submission" date="2016-04" db="EMBL/GenBank/DDBJ databases">
        <authorList>
            <person name="Guldener U."/>
            <person name="Guldener U."/>
        </authorList>
    </citation>
    <scope>NUCLEOTIDE SEQUENCE [LARGE SCALE GENOMIC DNA]</scope>
    <source>
        <strain evidence="5">UB2112</strain>
    </source>
</reference>
<keyword evidence="6" id="KW-1185">Reference proteome</keyword>
<dbReference type="OrthoDB" id="10254720at2759"/>
<dbReference type="PROSITE" id="PS50195">
    <property type="entry name" value="PX"/>
    <property type="match status" value="1"/>
</dbReference>
<feature type="region of interest" description="Disordered" evidence="1">
    <location>
        <begin position="301"/>
        <end position="320"/>
    </location>
</feature>
<evidence type="ECO:0000256" key="1">
    <source>
        <dbReference type="SAM" id="MobiDB-lite"/>
    </source>
</evidence>
<feature type="region of interest" description="Disordered" evidence="1">
    <location>
        <begin position="1556"/>
        <end position="1577"/>
    </location>
</feature>
<feature type="compositionally biased region" description="Polar residues" evidence="1">
    <location>
        <begin position="170"/>
        <end position="183"/>
    </location>
</feature>
<evidence type="ECO:0000313" key="3">
    <source>
        <dbReference type="EMBL" id="SAM81872.1"/>
    </source>
</evidence>
<evidence type="ECO:0000259" key="2">
    <source>
        <dbReference type="PROSITE" id="PS50195"/>
    </source>
</evidence>
<feature type="region of interest" description="Disordered" evidence="1">
    <location>
        <begin position="92"/>
        <end position="115"/>
    </location>
</feature>
<feature type="compositionally biased region" description="Polar residues" evidence="1">
    <location>
        <begin position="1"/>
        <end position="14"/>
    </location>
</feature>
<sequence length="1577" mass="167987">MTNDISPTCSVRSIASSHSAALPRPPPPPKPSHLSSAFTGTCNSITLHHYIKTHTTGGSFTDQPPSKGTISRAHLGHGYDASSVDHFVNAFDTSSEDEDDVDRSTSRPAARGRTYTAPSVSRLFNASSDDQDPGQGTARLLRNEPIAINGEGPSRVGNLRTMFEAAVPSTSTPVALSKQNTGIKPQHTGAKAKPRISNQVRMLQAQITGDRFNGIAGAFNLADPRSSIIIDKPFGAHGHSPNGTDQSEGTSIYQTATQGLLVDALKMDAVVIPPNSNSDTLEPSPSSSYPSLTDAFGTQALSKEPSTMDTDATISRSTSAKNGLTNSRIFNVTSQHDRDDSSATIRPSNSNQDVAASSTFSRNATIAGTARRRSTRMTSGGKKGRLSSIFTASPQSSDRSRDADREGTAISPSPSDVSIASRLASEAESDAGTEKSREPSMLLADDDDISFSRSSHHLRANDGSFFDLDSRSNAGPTKAASLPKALRGNAAVTGAAALADSVSGSNNLASSATVEEIEEEATIDANPCRNSGVSGDAVAIKASPSPLCPPSIVVNSKSGDSDRQESESASTAVASAIAVGSALSPTTASTLDAPRPISARMPQPGIGKPARALYDFEGEAAFNELIIRAGQPFDIVNESLAGGWSLGIVWDEHGVPTRGLIPQGWYCYIQDFTRSPPASAWVEPPSMPDNFGQDIEVGRLKLPSPAVSSRRDQTKSARGSTLGVASPTRQMGSVGRAQSRVLPAGVQQSAGQAVEQARTPSHGSLDSQDPATSASTPWSEEPVELEPHTSISVSAFLNIGNQVAQWQQVEPSEAKAPTASIIDHEPVADVFSHATTTAIDGMPAASTEAYPIGWSAVAAAEPPTTADPLPVASNGAANSNPHSIESMPEAESTTTTTGSDWKGSIFGKKTFNRFASFVTSGAEDYVLASSDPSEDERSRSIARKVSGGKPATGALALTEVVEEDEAVHAAHTGAAFQDGVSQDAEDPTVDEDASAADPNHHFVVAGPAGPKWKSKCPPFLVQVHHPEKRTKLNGMQEYTVYYVTSTYPVDEPSNGGTGDDSNSLSGRTGCIPYDPLDGPYPPGAQVTVVRRFTQFEWLHQVLAKHYSALMIPPLPEKQYSGRFASDFIETRRADLEMWISRLVRHPVLRYSDPIRFFLSCEDEIEWRSTAATLLRGSDAEGKGGVFAQTWHPDFNFDITDAALEAERMDTFLKTLEKTINGVGGHNAGKHGVLAAYKTHRESHVATSSNYRDLSYTLLRTLTGAGAGPSSDNKAGFMLDDDAHKIHGPPMGNIGKRSSTGATNEHGAWCWREDCQECLNLTSALQNTADTLQSVGDIYEHHSRETLLRQHERFKELSRPHTAAQALLETHRTTLARYREATGEEDDSLTDEDPTPKLKMSPQEAGTVASRCETVLNVTLAEMDRLHTERVQDYYALGRSLLDGEIELYEGILDQLKAARLHYEEEYYERGEGMHILPSRYQVELGRPKRPAAPLLMPSAAPGGVGLGKVGLLIAQATGGGGVIRPASMGGVGEEELGSVRLGERTNVPSAAEAGLRGMTGKHGHESRTSSYFSAIWR</sequence>
<evidence type="ECO:0000313" key="6">
    <source>
        <dbReference type="Proteomes" id="UP000658997"/>
    </source>
</evidence>
<evidence type="ECO:0000313" key="4">
    <source>
        <dbReference type="EMBL" id="SYW82522.1"/>
    </source>
</evidence>
<dbReference type="InterPro" id="IPR036871">
    <property type="entry name" value="PX_dom_sf"/>
</dbReference>
<feature type="compositionally biased region" description="Polar residues" evidence="1">
    <location>
        <begin position="758"/>
        <end position="778"/>
    </location>
</feature>
<reference evidence="3" key="2">
    <citation type="submission" date="2016-04" db="EMBL/GenBank/DDBJ databases">
        <authorList>
            <person name="Evans L.H."/>
            <person name="Alamgir A."/>
            <person name="Owens N."/>
            <person name="Weber N.D."/>
            <person name="Virtaneva K."/>
            <person name="Barbian K."/>
            <person name="Babar A."/>
            <person name="Rosenke K."/>
        </authorList>
    </citation>
    <scope>NUCLEOTIDE SEQUENCE</scope>
    <source>
        <strain evidence="3">UB2112</strain>
    </source>
</reference>
<protein>
    <submittedName>
        <fullName evidence="3">Related to Sorting nexin 9</fullName>
    </submittedName>
</protein>
<evidence type="ECO:0000313" key="5">
    <source>
        <dbReference type="Proteomes" id="UP000179920"/>
    </source>
</evidence>
<feature type="compositionally biased region" description="Acidic residues" evidence="1">
    <location>
        <begin position="1382"/>
        <end position="1392"/>
    </location>
</feature>
<dbReference type="PANTHER" id="PTHR45827">
    <property type="entry name" value="SORTING NEXIN"/>
    <property type="match status" value="1"/>
</dbReference>
<dbReference type="Proteomes" id="UP000179920">
    <property type="component" value="Chromosome VI"/>
</dbReference>
<organism evidence="3 5">
    <name type="scientific">Ustilago bromivora</name>
    <dbReference type="NCBI Taxonomy" id="307758"/>
    <lineage>
        <taxon>Eukaryota</taxon>
        <taxon>Fungi</taxon>
        <taxon>Dikarya</taxon>
        <taxon>Basidiomycota</taxon>
        <taxon>Ustilaginomycotina</taxon>
        <taxon>Ustilaginomycetes</taxon>
        <taxon>Ustilaginales</taxon>
        <taxon>Ustilaginaceae</taxon>
        <taxon>Ustilago</taxon>
    </lineage>
</organism>
<feature type="compositionally biased region" description="Polar residues" evidence="1">
    <location>
        <begin position="55"/>
        <end position="69"/>
    </location>
</feature>
<name>A0A1K0G352_9BASI</name>
<dbReference type="GO" id="GO:0005886">
    <property type="term" value="C:plasma membrane"/>
    <property type="evidence" value="ECO:0007669"/>
    <property type="project" value="TreeGrafter"/>
</dbReference>
<dbReference type="Proteomes" id="UP000658997">
    <property type="component" value="Unassembled WGS sequence"/>
</dbReference>
<dbReference type="GO" id="GO:0006897">
    <property type="term" value="P:endocytosis"/>
    <property type="evidence" value="ECO:0007669"/>
    <property type="project" value="TreeGrafter"/>
</dbReference>
<feature type="compositionally biased region" description="Polar residues" evidence="1">
    <location>
        <begin position="1568"/>
        <end position="1577"/>
    </location>
</feature>
<dbReference type="Gene3D" id="1.20.1270.60">
    <property type="entry name" value="Arfaptin homology (AH) domain/BAR domain"/>
    <property type="match status" value="1"/>
</dbReference>
<dbReference type="InterPro" id="IPR001683">
    <property type="entry name" value="PX_dom"/>
</dbReference>
<dbReference type="PANTHER" id="PTHR45827:SF1">
    <property type="entry name" value="SORTING NEXIN"/>
    <property type="match status" value="1"/>
</dbReference>
<proteinExistence type="predicted"/>
<feature type="region of interest" description="Disordered" evidence="1">
    <location>
        <begin position="1378"/>
        <end position="1405"/>
    </location>
</feature>
<reference evidence="4" key="3">
    <citation type="submission" date="2018-08" db="EMBL/GenBank/DDBJ databases">
        <authorList>
            <person name="Guldener U."/>
        </authorList>
    </citation>
    <scope>NUCLEOTIDE SEQUENCE</scope>
    <source>
        <strain evidence="4">UB2</strain>
    </source>
</reference>
<feature type="compositionally biased region" description="Polar residues" evidence="1">
    <location>
        <begin position="388"/>
        <end position="397"/>
    </location>
</feature>
<dbReference type="SUPFAM" id="SSF64268">
    <property type="entry name" value="PX domain"/>
    <property type="match status" value="1"/>
</dbReference>
<feature type="region of interest" description="Disordered" evidence="1">
    <location>
        <begin position="973"/>
        <end position="995"/>
    </location>
</feature>
<dbReference type="InterPro" id="IPR019497">
    <property type="entry name" value="Sorting_nexin_WASP-bd-dom"/>
</dbReference>
<accession>A0A1K0G352</accession>
<feature type="compositionally biased region" description="Polar residues" evidence="1">
    <location>
        <begin position="342"/>
        <end position="366"/>
    </location>
</feature>
<feature type="region of interest" description="Disordered" evidence="1">
    <location>
        <begin position="274"/>
        <end position="294"/>
    </location>
</feature>
<dbReference type="GO" id="GO:0031410">
    <property type="term" value="C:cytoplasmic vesicle"/>
    <property type="evidence" value="ECO:0007669"/>
    <property type="project" value="TreeGrafter"/>
</dbReference>
<feature type="compositionally biased region" description="Polar residues" evidence="1">
    <location>
        <begin position="325"/>
        <end position="334"/>
    </location>
</feature>
<dbReference type="InterPro" id="IPR027267">
    <property type="entry name" value="AH/BAR_dom_sf"/>
</dbReference>
<feature type="region of interest" description="Disordered" evidence="1">
    <location>
        <begin position="170"/>
        <end position="194"/>
    </location>
</feature>